<evidence type="ECO:0000313" key="2">
    <source>
        <dbReference type="EMBL" id="SFP51525.1"/>
    </source>
</evidence>
<dbReference type="CDD" id="cd01097">
    <property type="entry name" value="Tetrahydromethanopterin_reductase"/>
    <property type="match status" value="1"/>
</dbReference>
<dbReference type="EMBL" id="FOXM01000003">
    <property type="protein sequence ID" value="SFP51525.1"/>
    <property type="molecule type" value="Genomic_DNA"/>
</dbReference>
<dbReference type="GO" id="GO:0016705">
    <property type="term" value="F:oxidoreductase activity, acting on paired donors, with incorporation or reduction of molecular oxygen"/>
    <property type="evidence" value="ECO:0007669"/>
    <property type="project" value="InterPro"/>
</dbReference>
<dbReference type="Pfam" id="PF00296">
    <property type="entry name" value="Bac_luciferase"/>
    <property type="match status" value="1"/>
</dbReference>
<dbReference type="Proteomes" id="UP000243084">
    <property type="component" value="Unassembled WGS sequence"/>
</dbReference>
<gene>
    <name evidence="2" type="ORF">SAMN05216229_10372</name>
</gene>
<reference evidence="3" key="1">
    <citation type="submission" date="2016-10" db="EMBL/GenBank/DDBJ databases">
        <authorList>
            <person name="Varghese N."/>
            <person name="Submissions S."/>
        </authorList>
    </citation>
    <scope>NUCLEOTIDE SEQUENCE [LARGE SCALE GENOMIC DNA]</scope>
    <source>
        <strain evidence="3">JCM 18195</strain>
    </source>
</reference>
<dbReference type="SUPFAM" id="SSF51679">
    <property type="entry name" value="Bacterial luciferase-like"/>
    <property type="match status" value="1"/>
</dbReference>
<evidence type="ECO:0000259" key="1">
    <source>
        <dbReference type="Pfam" id="PF00296"/>
    </source>
</evidence>
<dbReference type="NCBIfam" id="TIGR03617">
    <property type="entry name" value="F420_MSMEG_2256"/>
    <property type="match status" value="1"/>
</dbReference>
<sequence length="347" mass="38288">MLEIFASTPESLGLDNIASFAQRVEAMGYDGLFVSDAIHDGLLLACQALSATRRIKVSTSVLVAFPRSPMNVALASWDLQKMSGGRFELGLGTQIKQNIEDRYSSRWLPPAAGMREYLQSMRAIFHSFRTGEPLNYVGEHYRFTRLQPFFNPGPIDAPDVPLMLGAVGPKMLELVGQEADGIHTHPTNTSVRYLREVITPQIAQGLSKRDPARPRPLISASQFVATGPDQATVAAERERFRDMLAFLFSTPAYWPSLELFGWGNVGESLLQLTREKRWKDMPSVFSDEVLDQFLVSARYEELPEALASRFVGVADRVTLTVPNDPANDAAVSLAISAIRARTQSAAA</sequence>
<dbReference type="InterPro" id="IPR011251">
    <property type="entry name" value="Luciferase-like_dom"/>
</dbReference>
<dbReference type="RefSeq" id="WP_092428778.1">
    <property type="nucleotide sequence ID" value="NZ_FOXM01000003.1"/>
</dbReference>
<feature type="domain" description="Luciferase-like" evidence="1">
    <location>
        <begin position="12"/>
        <end position="308"/>
    </location>
</feature>
<proteinExistence type="predicted"/>
<evidence type="ECO:0000313" key="3">
    <source>
        <dbReference type="Proteomes" id="UP000243084"/>
    </source>
</evidence>
<dbReference type="InterPro" id="IPR050564">
    <property type="entry name" value="F420-G6PD/mer"/>
</dbReference>
<keyword evidence="3" id="KW-1185">Reference proteome</keyword>
<dbReference type="OrthoDB" id="7332380at2"/>
<accession>A0A1I5QZ46</accession>
<dbReference type="InterPro" id="IPR036661">
    <property type="entry name" value="Luciferase-like_sf"/>
</dbReference>
<dbReference type="Gene3D" id="3.20.20.30">
    <property type="entry name" value="Luciferase-like domain"/>
    <property type="match status" value="1"/>
</dbReference>
<dbReference type="PANTHER" id="PTHR43244:SF2">
    <property type="entry name" value="CONSERVED HYPOTHETICAL ALANINE AND PROLINE-RICH PROTEIN"/>
    <property type="match status" value="1"/>
</dbReference>
<dbReference type="PANTHER" id="PTHR43244">
    <property type="match status" value="1"/>
</dbReference>
<dbReference type="InterPro" id="IPR019919">
    <property type="entry name" value="Lucif-like_OxRdtase_MSMEG_2256"/>
</dbReference>
<dbReference type="AlphaFoldDB" id="A0A1I5QZ46"/>
<protein>
    <submittedName>
        <fullName evidence="2">Probable F420-dependent oxidoreductase, MSMEG_2256 family</fullName>
    </submittedName>
</protein>
<organism evidence="2 3">
    <name type="scientific">Geopseudomonas sagittaria</name>
    <dbReference type="NCBI Taxonomy" id="1135990"/>
    <lineage>
        <taxon>Bacteria</taxon>
        <taxon>Pseudomonadati</taxon>
        <taxon>Pseudomonadota</taxon>
        <taxon>Gammaproteobacteria</taxon>
        <taxon>Pseudomonadales</taxon>
        <taxon>Pseudomonadaceae</taxon>
        <taxon>Geopseudomonas</taxon>
    </lineage>
</organism>
<name>A0A1I5QZ46_9GAMM</name>